<dbReference type="FunFam" id="3.90.640.10:FF:000006">
    <property type="entry name" value="Actin-related protein 3 (ARP3)"/>
    <property type="match status" value="1"/>
</dbReference>
<evidence type="ECO:0000256" key="5">
    <source>
        <dbReference type="ARBA" id="ARBA00065815"/>
    </source>
</evidence>
<dbReference type="STRING" id="112268.A0A182WA97"/>
<dbReference type="VEuPathDB" id="VectorBase:AMIN007275"/>
<evidence type="ECO:0000313" key="8">
    <source>
        <dbReference type="Proteomes" id="UP000075920"/>
    </source>
</evidence>
<reference evidence="8" key="1">
    <citation type="submission" date="2013-03" db="EMBL/GenBank/DDBJ databases">
        <title>The Genome Sequence of Anopheles minimus MINIMUS1.</title>
        <authorList>
            <consortium name="The Broad Institute Genomics Platform"/>
            <person name="Neafsey D.E."/>
            <person name="Walton C."/>
            <person name="Walker B."/>
            <person name="Young S.K."/>
            <person name="Zeng Q."/>
            <person name="Gargeya S."/>
            <person name="Fitzgerald M."/>
            <person name="Haas B."/>
            <person name="Abouelleil A."/>
            <person name="Allen A.W."/>
            <person name="Alvarado L."/>
            <person name="Arachchi H.M."/>
            <person name="Berlin A.M."/>
            <person name="Chapman S.B."/>
            <person name="Gainer-Dewar J."/>
            <person name="Goldberg J."/>
            <person name="Griggs A."/>
            <person name="Gujja S."/>
            <person name="Hansen M."/>
            <person name="Howarth C."/>
            <person name="Imamovic A."/>
            <person name="Ireland A."/>
            <person name="Larimer J."/>
            <person name="McCowan C."/>
            <person name="Murphy C."/>
            <person name="Pearson M."/>
            <person name="Poon T.W."/>
            <person name="Priest M."/>
            <person name="Roberts A."/>
            <person name="Saif S."/>
            <person name="Shea T."/>
            <person name="Sisk P."/>
            <person name="Sykes S."/>
            <person name="Wortman J."/>
            <person name="Nusbaum C."/>
            <person name="Birren B."/>
        </authorList>
    </citation>
    <scope>NUCLEOTIDE SEQUENCE [LARGE SCALE GENOMIC DNA]</scope>
    <source>
        <strain evidence="8">MINIMUS1</strain>
    </source>
</reference>
<proteinExistence type="inferred from homology"/>
<dbReference type="FunFam" id="3.30.420.40:FF:000315">
    <property type="entry name" value="Actin-related protein 3"/>
    <property type="match status" value="1"/>
</dbReference>
<protein>
    <recommendedName>
        <fullName evidence="4">Actin-like protein 3</fullName>
    </recommendedName>
</protein>
<dbReference type="PANTHER" id="PTHR11937">
    <property type="entry name" value="ACTIN"/>
    <property type="match status" value="1"/>
</dbReference>
<dbReference type="SUPFAM" id="SSF53067">
    <property type="entry name" value="Actin-like ATPase domain"/>
    <property type="match status" value="1"/>
</dbReference>
<keyword evidence="8" id="KW-1185">Reference proteome</keyword>
<name>A0A182WA97_9DIPT</name>
<evidence type="ECO:0000256" key="1">
    <source>
        <dbReference type="ARBA" id="ARBA00022741"/>
    </source>
</evidence>
<dbReference type="GO" id="GO:0005524">
    <property type="term" value="F:ATP binding"/>
    <property type="evidence" value="ECO:0007669"/>
    <property type="project" value="UniProtKB-KW"/>
</dbReference>
<dbReference type="FunFam" id="3.30.420.40:FF:000803">
    <property type="entry name" value="Actin-related protein 3"/>
    <property type="match status" value="1"/>
</dbReference>
<dbReference type="EnsemblMetazoa" id="AMIN007275-RA">
    <property type="protein sequence ID" value="AMIN007275-PA"/>
    <property type="gene ID" value="AMIN007275"/>
</dbReference>
<reference evidence="7" key="2">
    <citation type="submission" date="2020-05" db="UniProtKB">
        <authorList>
            <consortium name="EnsemblMetazoa"/>
        </authorList>
    </citation>
    <scope>IDENTIFICATION</scope>
    <source>
        <strain evidence="7">MINIMUS1</strain>
    </source>
</reference>
<keyword evidence="3" id="KW-0009">Actin-binding</keyword>
<dbReference type="AlphaFoldDB" id="A0A182WA97"/>
<comment type="similarity">
    <text evidence="6">Belongs to the actin family.</text>
</comment>
<evidence type="ECO:0000256" key="6">
    <source>
        <dbReference type="RuleBase" id="RU000487"/>
    </source>
</evidence>
<evidence type="ECO:0000256" key="2">
    <source>
        <dbReference type="ARBA" id="ARBA00022840"/>
    </source>
</evidence>
<dbReference type="InterPro" id="IPR004000">
    <property type="entry name" value="Actin"/>
</dbReference>
<dbReference type="GO" id="GO:0031252">
    <property type="term" value="C:cell leading edge"/>
    <property type="evidence" value="ECO:0007669"/>
    <property type="project" value="UniProtKB-ARBA"/>
</dbReference>
<dbReference type="Gene3D" id="2.30.36.70">
    <property type="entry name" value="Actin, Chain A, domain 2"/>
    <property type="match status" value="1"/>
</dbReference>
<evidence type="ECO:0000256" key="3">
    <source>
        <dbReference type="ARBA" id="ARBA00023203"/>
    </source>
</evidence>
<dbReference type="InterPro" id="IPR043129">
    <property type="entry name" value="ATPase_NBD"/>
</dbReference>
<dbReference type="Gene3D" id="3.90.640.10">
    <property type="entry name" value="Actin, Chain A, domain 4"/>
    <property type="match status" value="1"/>
</dbReference>
<dbReference type="Pfam" id="PF00022">
    <property type="entry name" value="Actin"/>
    <property type="match status" value="2"/>
</dbReference>
<dbReference type="Gene3D" id="3.30.420.40">
    <property type="match status" value="2"/>
</dbReference>
<organism evidence="7 8">
    <name type="scientific">Anopheles minimus</name>
    <dbReference type="NCBI Taxonomy" id="112268"/>
    <lineage>
        <taxon>Eukaryota</taxon>
        <taxon>Metazoa</taxon>
        <taxon>Ecdysozoa</taxon>
        <taxon>Arthropoda</taxon>
        <taxon>Hexapoda</taxon>
        <taxon>Insecta</taxon>
        <taxon>Pterygota</taxon>
        <taxon>Neoptera</taxon>
        <taxon>Endopterygota</taxon>
        <taxon>Diptera</taxon>
        <taxon>Nematocera</taxon>
        <taxon>Culicoidea</taxon>
        <taxon>Culicidae</taxon>
        <taxon>Anophelinae</taxon>
        <taxon>Anopheles</taxon>
    </lineage>
</organism>
<comment type="subunit">
    <text evidence="5">Component of the Arp2/3 complex.</text>
</comment>
<evidence type="ECO:0000256" key="4">
    <source>
        <dbReference type="ARBA" id="ARBA00031901"/>
    </source>
</evidence>
<dbReference type="SMART" id="SM00268">
    <property type="entry name" value="ACTIN"/>
    <property type="match status" value="1"/>
</dbReference>
<dbReference type="Proteomes" id="UP000075920">
    <property type="component" value="Unassembled WGS sequence"/>
</dbReference>
<keyword evidence="2" id="KW-0067">ATP-binding</keyword>
<sequence length="286" mass="32208">MTGRLPACVIDVGTGYTKLGFAANKEPQFIIPSAIAIKESAKVGDQSARRVTKGVEDLDFYIGDEAFDATGYSSLLREREVGIPPEQSLETAKAIKERYSYICPDIAKEFAKYDAEPTKWMRHYEGINAITKQPFGVDVGYERFLGPEIFFHPEFSNPDFTTPLSEIVDTVIQNCPIDVRRPLYNNIVLSGGSTMFRDFGRRLQRDIKRSVDARLRISENLSEGRIKPKPIDVSVISHHMQRYAVWFGGSMLASTPEFYQVCHTKAAYEEYGPGICRHNPVFGTMT</sequence>
<accession>A0A182WA97</accession>
<evidence type="ECO:0000313" key="7">
    <source>
        <dbReference type="EnsemblMetazoa" id="AMIN007275-PA"/>
    </source>
</evidence>
<keyword evidence="1" id="KW-0547">Nucleotide-binding</keyword>
<dbReference type="GO" id="GO:0003779">
    <property type="term" value="F:actin binding"/>
    <property type="evidence" value="ECO:0007669"/>
    <property type="project" value="UniProtKB-KW"/>
</dbReference>